<organism evidence="2 3">
    <name type="scientific">Ketogulonicigenium robustum</name>
    <dbReference type="NCBI Taxonomy" id="92947"/>
    <lineage>
        <taxon>Bacteria</taxon>
        <taxon>Pseudomonadati</taxon>
        <taxon>Pseudomonadota</taxon>
        <taxon>Alphaproteobacteria</taxon>
        <taxon>Rhodobacterales</taxon>
        <taxon>Roseobacteraceae</taxon>
        <taxon>Ketogulonicigenium</taxon>
    </lineage>
</organism>
<sequence>MRKLSALLLVVCLPAATLAQEAATSAPGGSLRVLDKLSGTVTDLSLRNGESGRVGMLTVTLGDCRFPTENPAGDAFQMLTIQFGNNLEPIFMGWMIASSPAINALDNARYDVWPLSCSTS</sequence>
<keyword evidence="3" id="KW-1185">Reference proteome</keyword>
<gene>
    <name evidence="2" type="ORF">BVG79_01464</name>
</gene>
<dbReference type="RefSeq" id="WP_085786301.1">
    <property type="nucleotide sequence ID" value="NZ_CP019937.1"/>
</dbReference>
<reference evidence="2 3" key="1">
    <citation type="submission" date="2017-02" db="EMBL/GenBank/DDBJ databases">
        <title>Ketogulonicigenium robustum SPU B003 Genome sequencing and assembly.</title>
        <authorList>
            <person name="Li Y."/>
            <person name="Liu L."/>
            <person name="Wang C."/>
            <person name="Zhang M."/>
            <person name="Zhang T."/>
            <person name="Zhang Y."/>
        </authorList>
    </citation>
    <scope>NUCLEOTIDE SEQUENCE [LARGE SCALE GENOMIC DNA]</scope>
    <source>
        <strain evidence="2 3">SPU_B003</strain>
    </source>
</reference>
<keyword evidence="1" id="KW-0732">Signal</keyword>
<evidence type="ECO:0000256" key="1">
    <source>
        <dbReference type="SAM" id="SignalP"/>
    </source>
</evidence>
<dbReference type="EMBL" id="CP019937">
    <property type="protein sequence ID" value="ARO14810.1"/>
    <property type="molecule type" value="Genomic_DNA"/>
</dbReference>
<proteinExistence type="predicted"/>
<dbReference type="InterPro" id="IPR019225">
    <property type="entry name" value="DUF2155"/>
</dbReference>
<feature type="chain" id="PRO_5011986621" description="DUF2155 domain-containing protein" evidence="1">
    <location>
        <begin position="20"/>
        <end position="120"/>
    </location>
</feature>
<evidence type="ECO:0000313" key="2">
    <source>
        <dbReference type="EMBL" id="ARO14810.1"/>
    </source>
</evidence>
<evidence type="ECO:0008006" key="4">
    <source>
        <dbReference type="Google" id="ProtNLM"/>
    </source>
</evidence>
<dbReference type="KEGG" id="kro:BVG79_01464"/>
<dbReference type="AlphaFoldDB" id="A0A1W6P0F8"/>
<feature type="signal peptide" evidence="1">
    <location>
        <begin position="1"/>
        <end position="19"/>
    </location>
</feature>
<protein>
    <recommendedName>
        <fullName evidence="4">DUF2155 domain-containing protein</fullName>
    </recommendedName>
</protein>
<evidence type="ECO:0000313" key="3">
    <source>
        <dbReference type="Proteomes" id="UP000242447"/>
    </source>
</evidence>
<name>A0A1W6P0F8_9RHOB</name>
<dbReference type="Pfam" id="PF09923">
    <property type="entry name" value="DUF2155"/>
    <property type="match status" value="1"/>
</dbReference>
<accession>A0A1W6P0F8</accession>
<dbReference type="Proteomes" id="UP000242447">
    <property type="component" value="Chromosome"/>
</dbReference>
<dbReference type="OrthoDB" id="9810376at2"/>
<dbReference type="STRING" id="92947.BVG79_01464"/>